<dbReference type="PROSITE" id="PS51318">
    <property type="entry name" value="TAT"/>
    <property type="match status" value="1"/>
</dbReference>
<evidence type="ECO:0000259" key="3">
    <source>
        <dbReference type="SMART" id="SM00014"/>
    </source>
</evidence>
<feature type="region of interest" description="Disordered" evidence="2">
    <location>
        <begin position="1"/>
        <end position="21"/>
    </location>
</feature>
<dbReference type="Proteomes" id="UP000677413">
    <property type="component" value="Unassembled WGS sequence"/>
</dbReference>
<dbReference type="SUPFAM" id="SSF48317">
    <property type="entry name" value="Acid phosphatase/Vanadium-dependent haloperoxidase"/>
    <property type="match status" value="1"/>
</dbReference>
<evidence type="ECO:0000256" key="1">
    <source>
        <dbReference type="ARBA" id="ARBA00022729"/>
    </source>
</evidence>
<dbReference type="EMBL" id="JAGPYQ010000001">
    <property type="protein sequence ID" value="MBQ0852232.1"/>
    <property type="molecule type" value="Genomic_DNA"/>
</dbReference>
<dbReference type="InterPro" id="IPR006311">
    <property type="entry name" value="TAT_signal"/>
</dbReference>
<evidence type="ECO:0000256" key="2">
    <source>
        <dbReference type="SAM" id="MobiDB-lite"/>
    </source>
</evidence>
<dbReference type="SMART" id="SM00014">
    <property type="entry name" value="acidPPc"/>
    <property type="match status" value="1"/>
</dbReference>
<protein>
    <submittedName>
        <fullName evidence="4">Phosphatase PAP2 family protein</fullName>
    </submittedName>
</protein>
<keyword evidence="5" id="KW-1185">Reference proteome</keyword>
<dbReference type="InterPro" id="IPR000326">
    <property type="entry name" value="PAP2/HPO"/>
</dbReference>
<dbReference type="Gene3D" id="1.20.144.10">
    <property type="entry name" value="Phosphatidic acid phosphatase type 2/haloperoxidase"/>
    <property type="match status" value="1"/>
</dbReference>
<keyword evidence="1" id="KW-0732">Signal</keyword>
<evidence type="ECO:0000313" key="5">
    <source>
        <dbReference type="Proteomes" id="UP000677413"/>
    </source>
</evidence>
<dbReference type="Pfam" id="PF12951">
    <property type="entry name" value="PATR"/>
    <property type="match status" value="1"/>
</dbReference>
<dbReference type="NCBIfam" id="TIGR02601">
    <property type="entry name" value="autotrns_rpt"/>
    <property type="match status" value="1"/>
</dbReference>
<accession>A0A940Y2X8</accession>
<dbReference type="InterPro" id="IPR036938">
    <property type="entry name" value="PAP2/HPO_sf"/>
</dbReference>
<sequence length="677" mass="69875">MPGAHPRPPRGRADIGTDADADAGTDAAATAGIDRRVFLRGSVGVSAGLIAAPAVVAWPATASASTLTAPTATATTAAPAATAATNASAAFVDAYTTNVLGNLTSETNAAVHILDGFARVWKTGAAWDTGTPLMPEVLRANMRYCARVTRRRTDAEARTAFVHDRQHQSYAVIAGLGPLADLYRSGAKAVTGITSAPDGIPAGRINDTLPADAPAGSALGAGSHSSDLGKVAELVDTVRGPFASSNPSKLAYQYPRPWRMTEGSRIVATGANDELGFPVYESDVVVVPQLLRQRGTDPADDGGFTSGHTNAFYLAALSLAYAVPERFQELVARASELAHTRVVSGMHSTVDVVGGRVLATALAAAALADPANAGLKAAARAQAAAYFQERTGSTADTLYAYAHAAGPDTDPYADRAANRAAVEPRLTYVLPKRAAHGAHDRMSVPKGAEVLLETRLPYLSAAQRREVLRTTALPAGYVLLDGFEKWGRLNLFAAADGYGAFDADAHVTLDAAAGGFGAADTWRNDIGGRGGLVKRGSGTLCLAGDNAYTGGTALEEGVLATASASALGHGDVRVGGGTLRVASPLRVRGAYAQASGTTLEVTLTGSGAPALTVDRRVLLDRGGRLVVHLAGSYRPRRGTTLPVIETRSLRGRFAEVVVNGAHTKPVFTSRGLSIHIP</sequence>
<dbReference type="InterPro" id="IPR013425">
    <property type="entry name" value="Autotrns_rpt"/>
</dbReference>
<comment type="caution">
    <text evidence="4">The sequence shown here is derived from an EMBL/GenBank/DDBJ whole genome shotgun (WGS) entry which is preliminary data.</text>
</comment>
<reference evidence="4 5" key="1">
    <citation type="submission" date="2021-04" db="EMBL/GenBank/DDBJ databases">
        <authorList>
            <person name="Tang X."/>
            <person name="Zhou X."/>
            <person name="Chen X."/>
            <person name="Cernava T."/>
            <person name="Zhang C."/>
        </authorList>
    </citation>
    <scope>NUCLEOTIDE SEQUENCE [LARGE SCALE GENOMIC DNA]</scope>
    <source>
        <strain evidence="4 5">BH-SS-21</strain>
    </source>
</reference>
<organism evidence="4 5">
    <name type="scientific">Streptomyces liliiviolaceus</name>
    <dbReference type="NCBI Taxonomy" id="2823109"/>
    <lineage>
        <taxon>Bacteria</taxon>
        <taxon>Bacillati</taxon>
        <taxon>Actinomycetota</taxon>
        <taxon>Actinomycetes</taxon>
        <taxon>Kitasatosporales</taxon>
        <taxon>Streptomycetaceae</taxon>
        <taxon>Streptomyces</taxon>
    </lineage>
</organism>
<dbReference type="AlphaFoldDB" id="A0A940Y2X8"/>
<name>A0A940Y2X8_9ACTN</name>
<evidence type="ECO:0000313" key="4">
    <source>
        <dbReference type="EMBL" id="MBQ0852232.1"/>
    </source>
</evidence>
<feature type="domain" description="Phosphatidic acid phosphatase type 2/haloperoxidase" evidence="3">
    <location>
        <begin position="228"/>
        <end position="367"/>
    </location>
</feature>
<dbReference type="Pfam" id="PF01569">
    <property type="entry name" value="PAP2"/>
    <property type="match status" value="1"/>
</dbReference>
<proteinExistence type="predicted"/>
<gene>
    <name evidence="4" type="ORF">J8N05_29165</name>
</gene>